<dbReference type="SUPFAM" id="SSF103473">
    <property type="entry name" value="MFS general substrate transporter"/>
    <property type="match status" value="1"/>
</dbReference>
<feature type="transmembrane region" description="Helical" evidence="5">
    <location>
        <begin position="155"/>
        <end position="173"/>
    </location>
</feature>
<dbReference type="EMBL" id="CABFNP030000803">
    <property type="protein sequence ID" value="CAI6087896.1"/>
    <property type="molecule type" value="Genomic_DNA"/>
</dbReference>
<evidence type="ECO:0000256" key="1">
    <source>
        <dbReference type="ARBA" id="ARBA00004141"/>
    </source>
</evidence>
<evidence type="ECO:0000313" key="7">
    <source>
        <dbReference type="Proteomes" id="UP001160390"/>
    </source>
</evidence>
<feature type="transmembrane region" description="Helical" evidence="5">
    <location>
        <begin position="234"/>
        <end position="253"/>
    </location>
</feature>
<evidence type="ECO:0000256" key="3">
    <source>
        <dbReference type="ARBA" id="ARBA00022989"/>
    </source>
</evidence>
<dbReference type="Gene3D" id="1.20.1250.20">
    <property type="entry name" value="MFS general substrate transporter like domains"/>
    <property type="match status" value="2"/>
</dbReference>
<evidence type="ECO:0000313" key="6">
    <source>
        <dbReference type="EMBL" id="CAI6087896.1"/>
    </source>
</evidence>
<keyword evidence="7" id="KW-1185">Reference proteome</keyword>
<dbReference type="GO" id="GO:0005351">
    <property type="term" value="F:carbohydrate:proton symporter activity"/>
    <property type="evidence" value="ECO:0007669"/>
    <property type="project" value="TreeGrafter"/>
</dbReference>
<dbReference type="InterPro" id="IPR005828">
    <property type="entry name" value="MFS_sugar_transport-like"/>
</dbReference>
<dbReference type="GO" id="GO:0016020">
    <property type="term" value="C:membrane"/>
    <property type="evidence" value="ECO:0007669"/>
    <property type="project" value="UniProtKB-SubCell"/>
</dbReference>
<gene>
    <name evidence="6" type="ORF">CCHLO57077_00019144</name>
</gene>
<keyword evidence="4 5" id="KW-0472">Membrane</keyword>
<comment type="caution">
    <text evidence="6">The sequence shown here is derived from an EMBL/GenBank/DDBJ whole genome shotgun (WGS) entry which is preliminary data.</text>
</comment>
<feature type="transmembrane region" description="Helical" evidence="5">
    <location>
        <begin position="73"/>
        <end position="100"/>
    </location>
</feature>
<feature type="transmembrane region" description="Helical" evidence="5">
    <location>
        <begin position="207"/>
        <end position="227"/>
    </location>
</feature>
<dbReference type="InterPro" id="IPR050360">
    <property type="entry name" value="MFS_Sugar_Transporters"/>
</dbReference>
<feature type="transmembrane region" description="Helical" evidence="5">
    <location>
        <begin position="120"/>
        <end position="143"/>
    </location>
</feature>
<organism evidence="6 7">
    <name type="scientific">Clonostachys chloroleuca</name>
    <dbReference type="NCBI Taxonomy" id="1926264"/>
    <lineage>
        <taxon>Eukaryota</taxon>
        <taxon>Fungi</taxon>
        <taxon>Dikarya</taxon>
        <taxon>Ascomycota</taxon>
        <taxon>Pezizomycotina</taxon>
        <taxon>Sordariomycetes</taxon>
        <taxon>Hypocreomycetidae</taxon>
        <taxon>Hypocreales</taxon>
        <taxon>Bionectriaceae</taxon>
        <taxon>Clonostachys</taxon>
    </lineage>
</organism>
<feature type="transmembrane region" description="Helical" evidence="5">
    <location>
        <begin position="324"/>
        <end position="347"/>
    </location>
</feature>
<evidence type="ECO:0000256" key="2">
    <source>
        <dbReference type="ARBA" id="ARBA00022692"/>
    </source>
</evidence>
<dbReference type="PANTHER" id="PTHR48022">
    <property type="entry name" value="PLASTIDIC GLUCOSE TRANSPORTER 4"/>
    <property type="match status" value="1"/>
</dbReference>
<dbReference type="Proteomes" id="UP001160390">
    <property type="component" value="Unassembled WGS sequence"/>
</dbReference>
<reference evidence="6" key="1">
    <citation type="submission" date="2023-01" db="EMBL/GenBank/DDBJ databases">
        <authorList>
            <person name="Piombo E."/>
        </authorList>
    </citation>
    <scope>NUCLEOTIDE SEQUENCE</scope>
</reference>
<keyword evidence="2 5" id="KW-0812">Transmembrane</keyword>
<comment type="subcellular location">
    <subcellularLocation>
        <location evidence="1">Membrane</location>
        <topology evidence="1">Multi-pass membrane protein</topology>
    </subcellularLocation>
</comment>
<dbReference type="PANTHER" id="PTHR48022:SF41">
    <property type="entry name" value="MAJOR FACILITATOR SUPERFAMILY (MFS) PROFILE DOMAIN-CONTAINING PROTEIN"/>
    <property type="match status" value="1"/>
</dbReference>
<accession>A0AA35LZU7</accession>
<dbReference type="AlphaFoldDB" id="A0AA35LZU7"/>
<evidence type="ECO:0000256" key="5">
    <source>
        <dbReference type="SAM" id="Phobius"/>
    </source>
</evidence>
<dbReference type="InterPro" id="IPR036259">
    <property type="entry name" value="MFS_trans_sf"/>
</dbReference>
<keyword evidence="3 5" id="KW-1133">Transmembrane helix</keyword>
<protein>
    <recommendedName>
        <fullName evidence="8">Major facilitator superfamily (MFS) profile domain-containing protein</fullName>
    </recommendedName>
</protein>
<dbReference type="Pfam" id="PF00083">
    <property type="entry name" value="Sugar_tr"/>
    <property type="match status" value="2"/>
</dbReference>
<evidence type="ECO:0008006" key="8">
    <source>
        <dbReference type="Google" id="ProtNLM"/>
    </source>
</evidence>
<evidence type="ECO:0000256" key="4">
    <source>
        <dbReference type="ARBA" id="ARBA00023136"/>
    </source>
</evidence>
<name>A0AA35LZU7_9HYPO</name>
<proteinExistence type="predicted"/>
<sequence length="358" mass="39556">MRDLDHRRLAGSDKLAADYVEQEPTGWSSVPQEESTAYNPGEHLELTRSNQSSASENEDKLPLVQCLKLYPKIVAYCMAMTIPIIGWGYDLVIVGAVTGVESFLKDYGTNTKGAQAIPGNWLTLWMALSPAGSALGAVICGWLQDRIGRKYSLMLGSLISATAISCNLFFALVRGPEYEARRHHCRLPVSLGYPKTHPRHMRGPAMALFPTFTLIGQLIGAVVVFVVNKVESSAGYLGAFGSQWILCLGPFILSCIMPDSPAYLIRAGKEHQALKSAIRLFAPKASPHVVLERIRHTIEEEKANATSANYWTCFRGVDRRRTLIVILANIFPALFGLDLLSNCVPFLQTSKYQTLRKR</sequence>